<organism evidence="1 2">
    <name type="scientific">Smallanthus sonchifolius</name>
    <dbReference type="NCBI Taxonomy" id="185202"/>
    <lineage>
        <taxon>Eukaryota</taxon>
        <taxon>Viridiplantae</taxon>
        <taxon>Streptophyta</taxon>
        <taxon>Embryophyta</taxon>
        <taxon>Tracheophyta</taxon>
        <taxon>Spermatophyta</taxon>
        <taxon>Magnoliopsida</taxon>
        <taxon>eudicotyledons</taxon>
        <taxon>Gunneridae</taxon>
        <taxon>Pentapetalae</taxon>
        <taxon>asterids</taxon>
        <taxon>campanulids</taxon>
        <taxon>Asterales</taxon>
        <taxon>Asteraceae</taxon>
        <taxon>Asteroideae</taxon>
        <taxon>Heliantheae alliance</taxon>
        <taxon>Millerieae</taxon>
        <taxon>Smallanthus</taxon>
    </lineage>
</organism>
<protein>
    <submittedName>
        <fullName evidence="1">Uncharacterized protein</fullName>
    </submittedName>
</protein>
<gene>
    <name evidence="1" type="ORF">L1987_14874</name>
</gene>
<dbReference type="EMBL" id="CM042022">
    <property type="protein sequence ID" value="KAI3815214.1"/>
    <property type="molecule type" value="Genomic_DNA"/>
</dbReference>
<evidence type="ECO:0000313" key="1">
    <source>
        <dbReference type="EMBL" id="KAI3815214.1"/>
    </source>
</evidence>
<reference evidence="1 2" key="2">
    <citation type="journal article" date="2022" name="Mol. Ecol. Resour.">
        <title>The genomes of chicory, endive, great burdock and yacon provide insights into Asteraceae paleo-polyploidization history and plant inulin production.</title>
        <authorList>
            <person name="Fan W."/>
            <person name="Wang S."/>
            <person name="Wang H."/>
            <person name="Wang A."/>
            <person name="Jiang F."/>
            <person name="Liu H."/>
            <person name="Zhao H."/>
            <person name="Xu D."/>
            <person name="Zhang Y."/>
        </authorList>
    </citation>
    <scope>NUCLEOTIDE SEQUENCE [LARGE SCALE GENOMIC DNA]</scope>
    <source>
        <strain evidence="2">cv. Yunnan</strain>
        <tissue evidence="1">Leaves</tissue>
    </source>
</reference>
<keyword evidence="2" id="KW-1185">Reference proteome</keyword>
<dbReference type="Proteomes" id="UP001056120">
    <property type="component" value="Linkage Group LG05"/>
</dbReference>
<name>A0ACB9J3X3_9ASTR</name>
<sequence length="93" mass="10643">MRAGRDTKSFDTRLSVLSLSIIKTDILHPKFYHSCLLTTAFYTILIMTTAIHPLFHSLQKPISQWAHTAHNLFDKSPQPTSNLNHLILMHKSC</sequence>
<comment type="caution">
    <text evidence="1">The sequence shown here is derived from an EMBL/GenBank/DDBJ whole genome shotgun (WGS) entry which is preliminary data.</text>
</comment>
<evidence type="ECO:0000313" key="2">
    <source>
        <dbReference type="Proteomes" id="UP001056120"/>
    </source>
</evidence>
<reference evidence="2" key="1">
    <citation type="journal article" date="2022" name="Mol. Ecol. Resour.">
        <title>The genomes of chicory, endive, great burdock and yacon provide insights into Asteraceae palaeo-polyploidization history and plant inulin production.</title>
        <authorList>
            <person name="Fan W."/>
            <person name="Wang S."/>
            <person name="Wang H."/>
            <person name="Wang A."/>
            <person name="Jiang F."/>
            <person name="Liu H."/>
            <person name="Zhao H."/>
            <person name="Xu D."/>
            <person name="Zhang Y."/>
        </authorList>
    </citation>
    <scope>NUCLEOTIDE SEQUENCE [LARGE SCALE GENOMIC DNA]</scope>
    <source>
        <strain evidence="2">cv. Yunnan</strain>
    </source>
</reference>
<proteinExistence type="predicted"/>
<accession>A0ACB9J3X3</accession>